<dbReference type="Proteomes" id="UP000265520">
    <property type="component" value="Unassembled WGS sequence"/>
</dbReference>
<keyword evidence="2" id="KW-1185">Reference proteome</keyword>
<feature type="non-terminal residue" evidence="1">
    <location>
        <position position="37"/>
    </location>
</feature>
<organism evidence="1 2">
    <name type="scientific">Trifolium medium</name>
    <dbReference type="NCBI Taxonomy" id="97028"/>
    <lineage>
        <taxon>Eukaryota</taxon>
        <taxon>Viridiplantae</taxon>
        <taxon>Streptophyta</taxon>
        <taxon>Embryophyta</taxon>
        <taxon>Tracheophyta</taxon>
        <taxon>Spermatophyta</taxon>
        <taxon>Magnoliopsida</taxon>
        <taxon>eudicotyledons</taxon>
        <taxon>Gunneridae</taxon>
        <taxon>Pentapetalae</taxon>
        <taxon>rosids</taxon>
        <taxon>fabids</taxon>
        <taxon>Fabales</taxon>
        <taxon>Fabaceae</taxon>
        <taxon>Papilionoideae</taxon>
        <taxon>50 kb inversion clade</taxon>
        <taxon>NPAAA clade</taxon>
        <taxon>Hologalegina</taxon>
        <taxon>IRL clade</taxon>
        <taxon>Trifolieae</taxon>
        <taxon>Trifolium</taxon>
    </lineage>
</organism>
<accession>A0A392TP93</accession>
<evidence type="ECO:0000313" key="2">
    <source>
        <dbReference type="Proteomes" id="UP000265520"/>
    </source>
</evidence>
<dbReference type="AlphaFoldDB" id="A0A392TP93"/>
<proteinExistence type="predicted"/>
<comment type="caution">
    <text evidence="1">The sequence shown here is derived from an EMBL/GenBank/DDBJ whole genome shotgun (WGS) entry which is preliminary data.</text>
</comment>
<name>A0A392TP93_9FABA</name>
<sequence length="37" mass="4258">MPRLRVRSPSYLYSKNGALRQMLLRAAPEPEDEEIVA</sequence>
<evidence type="ECO:0000313" key="1">
    <source>
        <dbReference type="EMBL" id="MCI62728.1"/>
    </source>
</evidence>
<reference evidence="1 2" key="1">
    <citation type="journal article" date="2018" name="Front. Plant Sci.">
        <title>Red Clover (Trifolium pratense) and Zigzag Clover (T. medium) - A Picture of Genomic Similarities and Differences.</title>
        <authorList>
            <person name="Dluhosova J."/>
            <person name="Istvanek J."/>
            <person name="Nedelnik J."/>
            <person name="Repkova J."/>
        </authorList>
    </citation>
    <scope>NUCLEOTIDE SEQUENCE [LARGE SCALE GENOMIC DNA]</scope>
    <source>
        <strain evidence="2">cv. 10/8</strain>
        <tissue evidence="1">Leaf</tissue>
    </source>
</reference>
<dbReference type="EMBL" id="LXQA010624114">
    <property type="protein sequence ID" value="MCI62728.1"/>
    <property type="molecule type" value="Genomic_DNA"/>
</dbReference>
<protein>
    <submittedName>
        <fullName evidence="1">Uncharacterized protein</fullName>
    </submittedName>
</protein>